<reference evidence="2" key="1">
    <citation type="journal article" date="2019" name="Environ. Microbiol.">
        <title>Fungal ecological strategies reflected in gene transcription - a case study of two litter decomposers.</title>
        <authorList>
            <person name="Barbi F."/>
            <person name="Kohler A."/>
            <person name="Barry K."/>
            <person name="Baskaran P."/>
            <person name="Daum C."/>
            <person name="Fauchery L."/>
            <person name="Ihrmark K."/>
            <person name="Kuo A."/>
            <person name="LaButti K."/>
            <person name="Lipzen A."/>
            <person name="Morin E."/>
            <person name="Grigoriev I.V."/>
            <person name="Henrissat B."/>
            <person name="Lindahl B."/>
            <person name="Martin F."/>
        </authorList>
    </citation>
    <scope>NUCLEOTIDE SEQUENCE</scope>
    <source>
        <strain evidence="2">JB14</strain>
    </source>
</reference>
<accession>A0A6A4GAE6</accession>
<name>A0A6A4GAE6_9AGAR</name>
<dbReference type="AlphaFoldDB" id="A0A6A4GAE6"/>
<keyword evidence="3" id="KW-1185">Reference proteome</keyword>
<dbReference type="Proteomes" id="UP000799118">
    <property type="component" value="Unassembled WGS sequence"/>
</dbReference>
<dbReference type="Pfam" id="PF23152">
    <property type="entry name" value="GDH_2nd"/>
    <property type="match status" value="2"/>
</dbReference>
<feature type="non-terminal residue" evidence="2">
    <location>
        <position position="1"/>
    </location>
</feature>
<feature type="non-terminal residue" evidence="2">
    <location>
        <position position="240"/>
    </location>
</feature>
<dbReference type="EMBL" id="ML771549">
    <property type="protein sequence ID" value="KAE9382432.1"/>
    <property type="molecule type" value="Genomic_DNA"/>
</dbReference>
<organism evidence="2 3">
    <name type="scientific">Gymnopus androsaceus JB14</name>
    <dbReference type="NCBI Taxonomy" id="1447944"/>
    <lineage>
        <taxon>Eukaryota</taxon>
        <taxon>Fungi</taxon>
        <taxon>Dikarya</taxon>
        <taxon>Basidiomycota</taxon>
        <taxon>Agaricomycotina</taxon>
        <taxon>Agaricomycetes</taxon>
        <taxon>Agaricomycetidae</taxon>
        <taxon>Agaricales</taxon>
        <taxon>Marasmiineae</taxon>
        <taxon>Omphalotaceae</taxon>
        <taxon>Gymnopus</taxon>
    </lineage>
</organism>
<evidence type="ECO:0000313" key="3">
    <source>
        <dbReference type="Proteomes" id="UP000799118"/>
    </source>
</evidence>
<feature type="domain" description="NAD-specific glutamate dehydrogenase second" evidence="1">
    <location>
        <begin position="173"/>
        <end position="235"/>
    </location>
</feature>
<proteinExistence type="predicted"/>
<feature type="domain" description="NAD-specific glutamate dehydrogenase second" evidence="1">
    <location>
        <begin position="77"/>
        <end position="160"/>
    </location>
</feature>
<dbReference type="InterPro" id="IPR056365">
    <property type="entry name" value="NAD-GDH_2nd"/>
</dbReference>
<dbReference type="OrthoDB" id="2994597at2759"/>
<sequence>HPPDSRLSVLGSVARNNSDGLPVFKVKEVQSSRNSEQSLLVLDEFRQRVSVTTLLRQSARVHEARSEHAHYRSRKIDENGNRATFIHTSPPGITTTKGPGATCELKLETFRSAWSISATASQQLRCYFVSNCVFPDSPATKDAEGRNVSDKSFLEKASGKRSCGALSNVPSPISTTFTLYSAPKHVEQLSNGVIIIISLYVNPVPNSNAPPIKHSIFQVMKEASLLFCLPENPFFLPKAP</sequence>
<evidence type="ECO:0000259" key="1">
    <source>
        <dbReference type="Pfam" id="PF23152"/>
    </source>
</evidence>
<evidence type="ECO:0000313" key="2">
    <source>
        <dbReference type="EMBL" id="KAE9382432.1"/>
    </source>
</evidence>
<gene>
    <name evidence="2" type="ORF">BT96DRAFT_952186</name>
</gene>
<protein>
    <recommendedName>
        <fullName evidence="1">NAD-specific glutamate dehydrogenase second domain-containing protein</fullName>
    </recommendedName>
</protein>